<evidence type="ECO:0000256" key="4">
    <source>
        <dbReference type="ARBA" id="ARBA00023136"/>
    </source>
</evidence>
<evidence type="ECO:0000256" key="6">
    <source>
        <dbReference type="SAM" id="Phobius"/>
    </source>
</evidence>
<feature type="transmembrane region" description="Helical" evidence="6">
    <location>
        <begin position="43"/>
        <end position="69"/>
    </location>
</feature>
<dbReference type="AlphaFoldDB" id="A0A8W8LC36"/>
<feature type="compositionally biased region" description="Basic and acidic residues" evidence="5">
    <location>
        <begin position="347"/>
        <end position="361"/>
    </location>
</feature>
<evidence type="ECO:0000313" key="7">
    <source>
        <dbReference type="EnsemblMetazoa" id="G27318.5:cds"/>
    </source>
</evidence>
<organism evidence="7 8">
    <name type="scientific">Magallana gigas</name>
    <name type="common">Pacific oyster</name>
    <name type="synonym">Crassostrea gigas</name>
    <dbReference type="NCBI Taxonomy" id="29159"/>
    <lineage>
        <taxon>Eukaryota</taxon>
        <taxon>Metazoa</taxon>
        <taxon>Spiralia</taxon>
        <taxon>Lophotrochozoa</taxon>
        <taxon>Mollusca</taxon>
        <taxon>Bivalvia</taxon>
        <taxon>Autobranchia</taxon>
        <taxon>Pteriomorphia</taxon>
        <taxon>Ostreida</taxon>
        <taxon>Ostreoidea</taxon>
        <taxon>Ostreidae</taxon>
        <taxon>Magallana</taxon>
    </lineage>
</organism>
<dbReference type="GO" id="GO:0005886">
    <property type="term" value="C:plasma membrane"/>
    <property type="evidence" value="ECO:0007669"/>
    <property type="project" value="TreeGrafter"/>
</dbReference>
<feature type="transmembrane region" description="Helical" evidence="6">
    <location>
        <begin position="111"/>
        <end position="133"/>
    </location>
</feature>
<dbReference type="Proteomes" id="UP000005408">
    <property type="component" value="Unassembled WGS sequence"/>
</dbReference>
<dbReference type="PANTHER" id="PTHR19282">
    <property type="entry name" value="TETRASPANIN"/>
    <property type="match status" value="1"/>
</dbReference>
<keyword evidence="2 6" id="KW-0812">Transmembrane</keyword>
<dbReference type="PRINTS" id="PR00259">
    <property type="entry name" value="TMFOUR"/>
</dbReference>
<feature type="region of interest" description="Disordered" evidence="5">
    <location>
        <begin position="317"/>
        <end position="361"/>
    </location>
</feature>
<evidence type="ECO:0000256" key="2">
    <source>
        <dbReference type="ARBA" id="ARBA00022692"/>
    </source>
</evidence>
<keyword evidence="8" id="KW-1185">Reference proteome</keyword>
<dbReference type="InterPro" id="IPR018499">
    <property type="entry name" value="Tetraspanin/Peripherin"/>
</dbReference>
<evidence type="ECO:0000256" key="1">
    <source>
        <dbReference type="ARBA" id="ARBA00004141"/>
    </source>
</evidence>
<dbReference type="EnsemblMetazoa" id="G27318.5">
    <property type="protein sequence ID" value="G27318.5:cds"/>
    <property type="gene ID" value="G27318"/>
</dbReference>
<accession>A0A8W8LC36</accession>
<evidence type="ECO:0000256" key="5">
    <source>
        <dbReference type="SAM" id="MobiDB-lite"/>
    </source>
</evidence>
<evidence type="ECO:0000256" key="3">
    <source>
        <dbReference type="ARBA" id="ARBA00022989"/>
    </source>
</evidence>
<sequence>MVFLTVWSNFDSTKQAVLYRRKICFCDGTLNEDMGYLSCFTRLFLTLFNGVTITICLVFTGIGVVMIILPDISVLDHLIGASTVMTKLKDTLTATGLGTEDQYSGLSLSTAFYDVGLMLAASCVFIMIIALFGCCGGCCKLKCALLTYIAVSCFFLVLELIVVIIVYGDEDLVIKSIKELVLLSIASYKGLAGQNIQSLGWNFVMVKYKCCGLNDYKDFLSSNWTRSVTTSGTTYTLKTPIACCDPLPTSGDLTCATTTSEPNTALTGCFDTVWDTSFGNDTFIAFGYCIGFGIQLILIAAAIIVFMEAKKKNRIATEREERKHRRMANNAVVEPLPEKPGISNNPFEDHLPDKPNAHVYM</sequence>
<feature type="transmembrane region" description="Helical" evidence="6">
    <location>
        <begin position="145"/>
        <end position="167"/>
    </location>
</feature>
<evidence type="ECO:0008006" key="9">
    <source>
        <dbReference type="Google" id="ProtNLM"/>
    </source>
</evidence>
<proteinExistence type="predicted"/>
<dbReference type="Gene3D" id="1.10.1450.10">
    <property type="entry name" value="Tetraspanin"/>
    <property type="match status" value="1"/>
</dbReference>
<name>A0A8W8LC36_MAGGI</name>
<comment type="subcellular location">
    <subcellularLocation>
        <location evidence="1">Membrane</location>
        <topology evidence="1">Multi-pass membrane protein</topology>
    </subcellularLocation>
</comment>
<keyword evidence="3 6" id="KW-1133">Transmembrane helix</keyword>
<reference evidence="7" key="1">
    <citation type="submission" date="2022-08" db="UniProtKB">
        <authorList>
            <consortium name="EnsemblMetazoa"/>
        </authorList>
    </citation>
    <scope>IDENTIFICATION</scope>
    <source>
        <strain evidence="7">05x7-T-G4-1.051#20</strain>
    </source>
</reference>
<evidence type="ECO:0000313" key="8">
    <source>
        <dbReference type="Proteomes" id="UP000005408"/>
    </source>
</evidence>
<feature type="transmembrane region" description="Helical" evidence="6">
    <location>
        <begin position="283"/>
        <end position="306"/>
    </location>
</feature>
<dbReference type="PANTHER" id="PTHR19282:SF544">
    <property type="entry name" value="TETRASPANIN"/>
    <property type="match status" value="1"/>
</dbReference>
<dbReference type="InterPro" id="IPR008952">
    <property type="entry name" value="Tetraspanin_EC2_sf"/>
</dbReference>
<keyword evidence="4 6" id="KW-0472">Membrane</keyword>
<protein>
    <recommendedName>
        <fullName evidence="9">Tetraspanin</fullName>
    </recommendedName>
</protein>
<dbReference type="Pfam" id="PF00335">
    <property type="entry name" value="Tetraspanin"/>
    <property type="match status" value="1"/>
</dbReference>